<dbReference type="Proteomes" id="UP001515480">
    <property type="component" value="Unassembled WGS sequence"/>
</dbReference>
<gene>
    <name evidence="2" type="ORF">AB1Y20_011101</name>
</gene>
<accession>A0AB34ILW8</accession>
<keyword evidence="1" id="KW-0812">Transmembrane</keyword>
<evidence type="ECO:0000313" key="3">
    <source>
        <dbReference type="Proteomes" id="UP001515480"/>
    </source>
</evidence>
<dbReference type="EMBL" id="JBGBPQ010000022">
    <property type="protein sequence ID" value="KAL1503032.1"/>
    <property type="molecule type" value="Genomic_DNA"/>
</dbReference>
<keyword evidence="3" id="KW-1185">Reference proteome</keyword>
<comment type="caution">
    <text evidence="2">The sequence shown here is derived from an EMBL/GenBank/DDBJ whole genome shotgun (WGS) entry which is preliminary data.</text>
</comment>
<keyword evidence="1" id="KW-0472">Membrane</keyword>
<feature type="transmembrane region" description="Helical" evidence="1">
    <location>
        <begin position="12"/>
        <end position="38"/>
    </location>
</feature>
<proteinExistence type="predicted"/>
<organism evidence="2 3">
    <name type="scientific">Prymnesium parvum</name>
    <name type="common">Toxic golden alga</name>
    <dbReference type="NCBI Taxonomy" id="97485"/>
    <lineage>
        <taxon>Eukaryota</taxon>
        <taxon>Haptista</taxon>
        <taxon>Haptophyta</taxon>
        <taxon>Prymnesiophyceae</taxon>
        <taxon>Prymnesiales</taxon>
        <taxon>Prymnesiaceae</taxon>
        <taxon>Prymnesium</taxon>
    </lineage>
</organism>
<protein>
    <submittedName>
        <fullName evidence="2">Uncharacterized protein</fullName>
    </submittedName>
</protein>
<evidence type="ECO:0000313" key="2">
    <source>
        <dbReference type="EMBL" id="KAL1503032.1"/>
    </source>
</evidence>
<name>A0AB34ILW8_PRYPA</name>
<sequence>MSARYGRVDGDTAALAVGIALPLAIVLSVLILALASVYGRRHAAPLFHNIVTSQNVHAKDEAQKNSTAH</sequence>
<keyword evidence="1" id="KW-1133">Transmembrane helix</keyword>
<evidence type="ECO:0000256" key="1">
    <source>
        <dbReference type="SAM" id="Phobius"/>
    </source>
</evidence>
<dbReference type="AlphaFoldDB" id="A0AB34ILW8"/>
<reference evidence="2 3" key="1">
    <citation type="journal article" date="2024" name="Science">
        <title>Giant polyketide synthase enzymes in the biosynthesis of giant marine polyether toxins.</title>
        <authorList>
            <person name="Fallon T.R."/>
            <person name="Shende V.V."/>
            <person name="Wierzbicki I.H."/>
            <person name="Pendleton A.L."/>
            <person name="Watervoot N.F."/>
            <person name="Auber R.P."/>
            <person name="Gonzalez D.J."/>
            <person name="Wisecaver J.H."/>
            <person name="Moore B.S."/>
        </authorList>
    </citation>
    <scope>NUCLEOTIDE SEQUENCE [LARGE SCALE GENOMIC DNA]</scope>
    <source>
        <strain evidence="2 3">12B1</strain>
    </source>
</reference>